<organism evidence="4 5">
    <name type="scientific">Sitophilus oryzae</name>
    <name type="common">Rice weevil</name>
    <name type="synonym">Curculio oryzae</name>
    <dbReference type="NCBI Taxonomy" id="7048"/>
    <lineage>
        <taxon>Eukaryota</taxon>
        <taxon>Metazoa</taxon>
        <taxon>Ecdysozoa</taxon>
        <taxon>Arthropoda</taxon>
        <taxon>Hexapoda</taxon>
        <taxon>Insecta</taxon>
        <taxon>Pterygota</taxon>
        <taxon>Neoptera</taxon>
        <taxon>Endopterygota</taxon>
        <taxon>Coleoptera</taxon>
        <taxon>Polyphaga</taxon>
        <taxon>Cucujiformia</taxon>
        <taxon>Curculionidae</taxon>
        <taxon>Dryophthorinae</taxon>
        <taxon>Sitophilus</taxon>
    </lineage>
</organism>
<feature type="signal peptide" evidence="2">
    <location>
        <begin position="1"/>
        <end position="19"/>
    </location>
</feature>
<dbReference type="InterPro" id="IPR006202">
    <property type="entry name" value="Neur_chan_lig-bd"/>
</dbReference>
<dbReference type="Gene3D" id="2.70.170.10">
    <property type="entry name" value="Neurotransmitter-gated ion-channel ligand-binding domain"/>
    <property type="match status" value="1"/>
</dbReference>
<dbReference type="SUPFAM" id="SSF63712">
    <property type="entry name" value="Nicotinic receptor ligand binding domain-like"/>
    <property type="match status" value="1"/>
</dbReference>
<proteinExistence type="predicted"/>
<dbReference type="Proteomes" id="UP000504635">
    <property type="component" value="Unplaced"/>
</dbReference>
<protein>
    <submittedName>
        <fullName evidence="5">Neuronal acetylcholine receptor subunit alpha-7-like</fullName>
    </submittedName>
</protein>
<dbReference type="RefSeq" id="XP_030766328.1">
    <property type="nucleotide sequence ID" value="XM_030910468.1"/>
</dbReference>
<dbReference type="FunFam" id="2.70.170.10:FF:000028">
    <property type="entry name" value="AcetylCholine Receptor"/>
    <property type="match status" value="1"/>
</dbReference>
<sequence>MYHFIVLVLLASGLVIAESERFNCPNSSGSTTIARLRSALLCDYDTSVRSVKDHRNATTVSFRLLLKYFTYDHFTHTLSIDAWFPTYWTDQHLTWKPDEYEGIKSIHMSSSYDLWVPDISIYNKKDQSSDPKTLADTSCAVNFKGSVLCVPPIHIDALCVPDLTKYPYDVQKCTVRFGSWVHKGEDLKLKMLTPTVDLEDMEPNGEWELLSFNTVYHRGNYSCCPNSTYPSIDIIFEIERRSAPHAVNVVLPLLVCILITLTTMAMSPLNKDRLILSCVNLIAHIYHLQNVSYVVPLSGENIPSLLAISRDSTLLAGFSIVATIFLKSLITTQSFTPSWVSGTVSVLVSSRPGQIIFLADNSLKGSASAENKEDGVTIISNSESPPPSSNSDWAVFGKFIDVLLFIVYIIIYFILIIIF</sequence>
<gene>
    <name evidence="5" type="primary">LOC115890290</name>
</gene>
<feature type="transmembrane region" description="Helical" evidence="1">
    <location>
        <begin position="313"/>
        <end position="330"/>
    </location>
</feature>
<dbReference type="GeneID" id="115890290"/>
<evidence type="ECO:0000256" key="1">
    <source>
        <dbReference type="SAM" id="Phobius"/>
    </source>
</evidence>
<feature type="transmembrane region" description="Helical" evidence="1">
    <location>
        <begin position="393"/>
        <end position="418"/>
    </location>
</feature>
<dbReference type="InterPro" id="IPR036734">
    <property type="entry name" value="Neur_chan_lig-bd_sf"/>
</dbReference>
<dbReference type="GO" id="GO:0005230">
    <property type="term" value="F:extracellular ligand-gated monoatomic ion channel activity"/>
    <property type="evidence" value="ECO:0007669"/>
    <property type="project" value="InterPro"/>
</dbReference>
<feature type="domain" description="Neurotransmitter-gated ion-channel ligand-binding" evidence="3">
    <location>
        <begin position="35"/>
        <end position="241"/>
    </location>
</feature>
<dbReference type="GO" id="GO:0004888">
    <property type="term" value="F:transmembrane signaling receptor activity"/>
    <property type="evidence" value="ECO:0007669"/>
    <property type="project" value="InterPro"/>
</dbReference>
<keyword evidence="1" id="KW-0812">Transmembrane</keyword>
<keyword evidence="1" id="KW-1133">Transmembrane helix</keyword>
<accession>A0A6J2YQK9</accession>
<dbReference type="AlphaFoldDB" id="A0A6J2YQK9"/>
<name>A0A6J2YQK9_SITOR</name>
<dbReference type="KEGG" id="soy:115890290"/>
<dbReference type="PANTHER" id="PTHR18945">
    <property type="entry name" value="NEUROTRANSMITTER GATED ION CHANNEL"/>
    <property type="match status" value="1"/>
</dbReference>
<dbReference type="GO" id="GO:0016020">
    <property type="term" value="C:membrane"/>
    <property type="evidence" value="ECO:0007669"/>
    <property type="project" value="InterPro"/>
</dbReference>
<reference evidence="5" key="1">
    <citation type="submission" date="2025-08" db="UniProtKB">
        <authorList>
            <consortium name="RefSeq"/>
        </authorList>
    </citation>
    <scope>IDENTIFICATION</scope>
    <source>
        <tissue evidence="5">Gonads</tissue>
    </source>
</reference>
<dbReference type="OrthoDB" id="410315at2759"/>
<dbReference type="InParanoid" id="A0A6J2YQK9"/>
<keyword evidence="4" id="KW-1185">Reference proteome</keyword>
<evidence type="ECO:0000313" key="5">
    <source>
        <dbReference type="RefSeq" id="XP_030766328.1"/>
    </source>
</evidence>
<feature type="transmembrane region" description="Helical" evidence="1">
    <location>
        <begin position="246"/>
        <end position="266"/>
    </location>
</feature>
<feature type="chain" id="PRO_5026669622" evidence="2">
    <location>
        <begin position="20"/>
        <end position="419"/>
    </location>
</feature>
<keyword evidence="1" id="KW-0472">Membrane</keyword>
<keyword evidence="2" id="KW-0732">Signal</keyword>
<dbReference type="Pfam" id="PF02931">
    <property type="entry name" value="Neur_chan_LBD"/>
    <property type="match status" value="1"/>
</dbReference>
<dbReference type="PRINTS" id="PR00252">
    <property type="entry name" value="NRIONCHANNEL"/>
</dbReference>
<dbReference type="CDD" id="cd18989">
    <property type="entry name" value="LGIC_ECD_cation"/>
    <property type="match status" value="1"/>
</dbReference>
<evidence type="ECO:0000313" key="4">
    <source>
        <dbReference type="Proteomes" id="UP000504635"/>
    </source>
</evidence>
<dbReference type="InterPro" id="IPR006201">
    <property type="entry name" value="Neur_channel"/>
</dbReference>
<evidence type="ECO:0000256" key="2">
    <source>
        <dbReference type="SAM" id="SignalP"/>
    </source>
</evidence>
<evidence type="ECO:0000259" key="3">
    <source>
        <dbReference type="Pfam" id="PF02931"/>
    </source>
</evidence>